<dbReference type="InterPro" id="IPR011701">
    <property type="entry name" value="MFS"/>
</dbReference>
<proteinExistence type="predicted"/>
<reference evidence="4" key="2">
    <citation type="submission" date="2023-11" db="UniProtKB">
        <authorList>
            <consortium name="WormBaseParasite"/>
        </authorList>
    </citation>
    <scope>IDENTIFICATION</scope>
</reference>
<dbReference type="Proteomes" id="UP000050795">
    <property type="component" value="Unassembled WGS sequence"/>
</dbReference>
<keyword evidence="3" id="KW-1185">Reference proteome</keyword>
<feature type="transmembrane region" description="Helical" evidence="2">
    <location>
        <begin position="975"/>
        <end position="994"/>
    </location>
</feature>
<feature type="transmembrane region" description="Helical" evidence="2">
    <location>
        <begin position="159"/>
        <end position="178"/>
    </location>
</feature>
<feature type="transmembrane region" description="Helical" evidence="2">
    <location>
        <begin position="1097"/>
        <end position="1119"/>
    </location>
</feature>
<evidence type="ECO:0000256" key="1">
    <source>
        <dbReference type="SAM" id="MobiDB-lite"/>
    </source>
</evidence>
<dbReference type="PANTHER" id="PTHR11360:SF238">
    <property type="entry name" value="SD10469P"/>
    <property type="match status" value="1"/>
</dbReference>
<dbReference type="InterPro" id="IPR050327">
    <property type="entry name" value="Proton-linked_MCT"/>
</dbReference>
<evidence type="ECO:0000256" key="2">
    <source>
        <dbReference type="SAM" id="Phobius"/>
    </source>
</evidence>
<feature type="transmembrane region" description="Helical" evidence="2">
    <location>
        <begin position="132"/>
        <end position="152"/>
    </location>
</feature>
<feature type="region of interest" description="Disordered" evidence="1">
    <location>
        <begin position="422"/>
        <end position="483"/>
    </location>
</feature>
<feature type="transmembrane region" description="Helical" evidence="2">
    <location>
        <begin position="941"/>
        <end position="963"/>
    </location>
</feature>
<keyword evidence="2" id="KW-0472">Membrane</keyword>
<name>A0AA85K130_TRIRE</name>
<dbReference type="InterPro" id="IPR036259">
    <property type="entry name" value="MFS_trans_sf"/>
</dbReference>
<dbReference type="SUPFAM" id="SSF103473">
    <property type="entry name" value="MFS general substrate transporter"/>
    <property type="match status" value="2"/>
</dbReference>
<keyword evidence="2" id="KW-1133">Transmembrane helix</keyword>
<dbReference type="AlphaFoldDB" id="A0AA85K130"/>
<feature type="region of interest" description="Disordered" evidence="1">
    <location>
        <begin position="328"/>
        <end position="385"/>
    </location>
</feature>
<feature type="compositionally biased region" description="Basic and acidic residues" evidence="1">
    <location>
        <begin position="355"/>
        <end position="385"/>
    </location>
</feature>
<accession>A0AA85K130</accession>
<feature type="transmembrane region" description="Helical" evidence="2">
    <location>
        <begin position="1006"/>
        <end position="1026"/>
    </location>
</feature>
<dbReference type="GO" id="GO:0008028">
    <property type="term" value="F:monocarboxylic acid transmembrane transporter activity"/>
    <property type="evidence" value="ECO:0007669"/>
    <property type="project" value="TreeGrafter"/>
</dbReference>
<reference evidence="3" key="1">
    <citation type="submission" date="2022-06" db="EMBL/GenBank/DDBJ databases">
        <authorList>
            <person name="Berger JAMES D."/>
            <person name="Berger JAMES D."/>
        </authorList>
    </citation>
    <scope>NUCLEOTIDE SEQUENCE [LARGE SCALE GENOMIC DNA]</scope>
</reference>
<sequence length="1164" mass="129421">MSFKKNTTIYNSDINSTMLNEPCGELRERTISQNCKQQQQQQQSILQSTYEVIHDDGDKLSQQLRNDDIEIISPETHPEYFVPVAPDGGWSWIVLFATFFNYFTIDGIFFSVGLLMVEWTDHFGASKTKVSLISSLMLGCYQMIGPIAAALTNKFGCRPVALFGSCLASVSIFVSAFMPNVEMLTVTFGITAGSAFGLVYLPSLIAVSFYFNKKREIANGIAVTGTPLGAVIFAPLASFLINHYGWSCTLILLSAFMLHGICFSCLYRPLKPKSKLESLDLSKETDETTVGLIEEIQSNLIASNAFIRSNLFFNSTNRMGQTLYEVEETNEDEQHQQQLRQQQRSSNKQPCKTNEMMKDHNAKISQSDEHQNENGNGNKDEKETVKQIDKKLIQSTDISQMPLSTILPDTKRKIEVSIAEDATDNDLKARQQKQQKQQQPESEGQFATLDRNRNLIDDQSVVHTTSKMPPKSVRPRKHDSSSYVFSTPCLSVNRPYDEETGGGTAKALQDIYKKKSRQYVRNQLLPNQRLQRPVASRQRHLSHNLTPNIPTIEEDQVLTKSCAHGQLHAPTTPKEFSSSITLANLYRDRRGMPLDPNSFSSGLIPGSVISGLATYPQKLEVYKVDSKPVLVALPHQSITVEDYSRPLYRSDIFFSGNPIPNISNEQQYSPAIGLSSSGIFHKTTNQQNLKDTDMCNSRLTVQWNDTPAAPITATTTTIASALSSGHHLIDQSQPNRMESFLVSLTSIPFPNDDDDNRRDGAATGGGGGEVASMLINKQRLDEKLHKSISEYDNRLQNLTPDDVDDEDEVYATSIAAVADDNVCLSECCLTGIRRLRDGRLCPSISSCLRRLYNCFTCFTHKQKRIYKPVNKEFTDGDYDGVDGDESNSLNDDGGYDDDDVDDELPKCTPNHSVPCKSFTFKPIIDVLSTMLDLSLLREPKYLLLWISNLIGVLGLYVPLIYVSDFASIYGISSQLSSYLLSIMGGSSIVSRLLFAWISGLPHVSPLVVQTIAQFLLGVLVCAMPILTTFTGMAVAFAFYGFFSGVFSTLSTIILYNLVGMDQLTTAVGLITLSRGLSSVFGPPLAGLLFEATQGFEIPYFVAGMFIIMSALLFLLIACYNRIARLLTNLILRYDKAKTSKLHLEQQDEDGQLKQKLNKGDDDTC</sequence>
<dbReference type="Gene3D" id="1.20.1250.20">
    <property type="entry name" value="MFS general substrate transporter like domains"/>
    <property type="match status" value="2"/>
</dbReference>
<feature type="transmembrane region" description="Helical" evidence="2">
    <location>
        <begin position="1032"/>
        <end position="1058"/>
    </location>
</feature>
<feature type="transmembrane region" description="Helical" evidence="2">
    <location>
        <begin position="90"/>
        <end position="112"/>
    </location>
</feature>
<evidence type="ECO:0000313" key="3">
    <source>
        <dbReference type="Proteomes" id="UP000050795"/>
    </source>
</evidence>
<evidence type="ECO:0008006" key="5">
    <source>
        <dbReference type="Google" id="ProtNLM"/>
    </source>
</evidence>
<protein>
    <recommendedName>
        <fullName evidence="5">MFS domain-containing protein</fullName>
    </recommendedName>
</protein>
<feature type="transmembrane region" description="Helical" evidence="2">
    <location>
        <begin position="217"/>
        <end position="238"/>
    </location>
</feature>
<organism evidence="3 4">
    <name type="scientific">Trichobilharzia regenti</name>
    <name type="common">Nasal bird schistosome</name>
    <dbReference type="NCBI Taxonomy" id="157069"/>
    <lineage>
        <taxon>Eukaryota</taxon>
        <taxon>Metazoa</taxon>
        <taxon>Spiralia</taxon>
        <taxon>Lophotrochozoa</taxon>
        <taxon>Platyhelminthes</taxon>
        <taxon>Trematoda</taxon>
        <taxon>Digenea</taxon>
        <taxon>Strigeidida</taxon>
        <taxon>Schistosomatoidea</taxon>
        <taxon>Schistosomatidae</taxon>
        <taxon>Trichobilharzia</taxon>
    </lineage>
</organism>
<keyword evidence="2" id="KW-0812">Transmembrane</keyword>
<evidence type="ECO:0000313" key="4">
    <source>
        <dbReference type="WBParaSite" id="TREG1_54230.1"/>
    </source>
</evidence>
<feature type="region of interest" description="Disordered" evidence="1">
    <location>
        <begin position="748"/>
        <end position="768"/>
    </location>
</feature>
<feature type="transmembrane region" description="Helical" evidence="2">
    <location>
        <begin position="184"/>
        <end position="210"/>
    </location>
</feature>
<dbReference type="PANTHER" id="PTHR11360">
    <property type="entry name" value="MONOCARBOXYLATE TRANSPORTER"/>
    <property type="match status" value="1"/>
</dbReference>
<dbReference type="Pfam" id="PF07690">
    <property type="entry name" value="MFS_1"/>
    <property type="match status" value="1"/>
</dbReference>
<dbReference type="WBParaSite" id="TREG1_54230.1">
    <property type="protein sequence ID" value="TREG1_54230.1"/>
    <property type="gene ID" value="TREG1_54230"/>
</dbReference>